<evidence type="ECO:0000259" key="1">
    <source>
        <dbReference type="Pfam" id="PF04230"/>
    </source>
</evidence>
<evidence type="ECO:0000313" key="2">
    <source>
        <dbReference type="EMBL" id="TNJ65016.1"/>
    </source>
</evidence>
<dbReference type="Pfam" id="PF04230">
    <property type="entry name" value="PS_pyruv_trans"/>
    <property type="match status" value="1"/>
</dbReference>
<sequence>MWMEKHLFAAYAWSFHHVGDTSIMPGLLSTVHRQKPGVPVHVMAYQVESHRDYPQVGTYLRQFSPNSTVHPNVFRRMLQDNEAGCDAWRSFVQRWGRLALENFEKGRLGERESAYIAHDLLERLPLELLEELRRNKPEIAMAIADAGFAVYNSSTSLSYGRLGVRNLWKAILPMMMPMLIARAANVPYGFSPLSFEALDWPIPLLYRPLFGDARFLYCRDSDSLRHLQQHGLLNRSSGVRPDNCLYFEGDDEPWAESFMEAHGLKDKGFIGLMLRIPDPAPGSGDPLTSSVSAGRIAGHMRKNKEFLERWIAETGMKVLICHETTASINMSREALWGILSEEIREHCVYMDDFWNAGQARSMYRRMRMLVSMELHSALLALTAGTPVIHHPLSESGRKKEMLHDYGIGDWLLDMDACTSDELAAVAVRIHKHYPESERRVRELMSALRHMGDATVSEMALNWRCDP</sequence>
<comment type="caution">
    <text evidence="2">The sequence shown here is derived from an EMBL/GenBank/DDBJ whole genome shotgun (WGS) entry which is preliminary data.</text>
</comment>
<gene>
    <name evidence="2" type="ORF">FE784_17650</name>
</gene>
<dbReference type="EMBL" id="VDCQ01000023">
    <property type="protein sequence ID" value="TNJ65016.1"/>
    <property type="molecule type" value="Genomic_DNA"/>
</dbReference>
<protein>
    <submittedName>
        <fullName evidence="2">Polysaccharide pyruvyl transferase family protein</fullName>
    </submittedName>
</protein>
<name>A0A5C4T898_9BACL</name>
<dbReference type="InterPro" id="IPR007345">
    <property type="entry name" value="Polysacch_pyruvyl_Trfase"/>
</dbReference>
<dbReference type="OrthoDB" id="5093983at2"/>
<dbReference type="GO" id="GO:0016740">
    <property type="term" value="F:transferase activity"/>
    <property type="evidence" value="ECO:0007669"/>
    <property type="project" value="UniProtKB-KW"/>
</dbReference>
<organism evidence="2 3">
    <name type="scientific">Paenibacillus hemerocallicola</name>
    <dbReference type="NCBI Taxonomy" id="1172614"/>
    <lineage>
        <taxon>Bacteria</taxon>
        <taxon>Bacillati</taxon>
        <taxon>Bacillota</taxon>
        <taxon>Bacilli</taxon>
        <taxon>Bacillales</taxon>
        <taxon>Paenibacillaceae</taxon>
        <taxon>Paenibacillus</taxon>
    </lineage>
</organism>
<dbReference type="Proteomes" id="UP000307943">
    <property type="component" value="Unassembled WGS sequence"/>
</dbReference>
<keyword evidence="3" id="KW-1185">Reference proteome</keyword>
<evidence type="ECO:0000313" key="3">
    <source>
        <dbReference type="Proteomes" id="UP000307943"/>
    </source>
</evidence>
<proteinExistence type="predicted"/>
<dbReference type="AlphaFoldDB" id="A0A5C4T898"/>
<accession>A0A5C4T898</accession>
<feature type="domain" description="Polysaccharide pyruvyl transferase" evidence="1">
    <location>
        <begin position="160"/>
        <end position="388"/>
    </location>
</feature>
<keyword evidence="2" id="KW-0808">Transferase</keyword>
<reference evidence="2 3" key="1">
    <citation type="submission" date="2019-05" db="EMBL/GenBank/DDBJ databases">
        <title>We sequenced the genome of Paenibacillus hemerocallicola KCTC 33185 for further insight into its adaptation and study the phylogeny of Paenibacillus.</title>
        <authorList>
            <person name="Narsing Rao M.P."/>
        </authorList>
    </citation>
    <scope>NUCLEOTIDE SEQUENCE [LARGE SCALE GENOMIC DNA]</scope>
    <source>
        <strain evidence="2 3">KCTC 33185</strain>
    </source>
</reference>
<dbReference type="PANTHER" id="PTHR36836">
    <property type="entry name" value="COLANIC ACID BIOSYNTHESIS PROTEIN WCAK"/>
    <property type="match status" value="1"/>
</dbReference>
<dbReference type="PANTHER" id="PTHR36836:SF1">
    <property type="entry name" value="COLANIC ACID BIOSYNTHESIS PROTEIN WCAK"/>
    <property type="match status" value="1"/>
</dbReference>